<dbReference type="OrthoDB" id="9771846at2"/>
<dbReference type="Pfam" id="PF00535">
    <property type="entry name" value="Glycos_transf_2"/>
    <property type="match status" value="1"/>
</dbReference>
<dbReference type="SUPFAM" id="SSF53448">
    <property type="entry name" value="Nucleotide-diphospho-sugar transferases"/>
    <property type="match status" value="1"/>
</dbReference>
<dbReference type="AlphaFoldDB" id="A0A543KII5"/>
<evidence type="ECO:0000259" key="1">
    <source>
        <dbReference type="Pfam" id="PF00535"/>
    </source>
</evidence>
<name>A0A543KII5_9RHOB</name>
<feature type="domain" description="Glycosyltransferase 2-like" evidence="1">
    <location>
        <begin position="4"/>
        <end position="183"/>
    </location>
</feature>
<dbReference type="Gene3D" id="3.90.550.10">
    <property type="entry name" value="Spore Coat Polysaccharide Biosynthesis Protein SpsA, Chain A"/>
    <property type="match status" value="1"/>
</dbReference>
<evidence type="ECO:0000313" key="3">
    <source>
        <dbReference type="Proteomes" id="UP000320582"/>
    </source>
</evidence>
<evidence type="ECO:0000313" key="2">
    <source>
        <dbReference type="EMBL" id="TQM94874.1"/>
    </source>
</evidence>
<accession>A0A543KII5</accession>
<sequence>MIDIVIVTWNAGAQLAQCIASIRAHGENLVGNCTVIDNGSTDGSTAFLDQADDVDLVLAGQNLGFGRACNLGAARAGSPYLLFLNPDACLLPGSLAAPLAYLQASDHTGVGIVGIQLVDKAGNVQRTCAHTPTPLRLIAKALGLTALFGQWDVQMKTWDHAVTRPVDQVMGAFFMIRRDLFDRLGGFDERFFVYFEEVDLSRRAAQAGYGTIYLVEAQAFHKGGGVSEQVKAHRLFYSLRSRIQYAFKHFSRSAALLVSFATLVVEPLSRLALLIGARRFGEIGDLTRGYRMLWRWVFASATGSA</sequence>
<dbReference type="RefSeq" id="WP_142083950.1">
    <property type="nucleotide sequence ID" value="NZ_VFPT01000001.1"/>
</dbReference>
<proteinExistence type="predicted"/>
<dbReference type="InterPro" id="IPR001173">
    <property type="entry name" value="Glyco_trans_2-like"/>
</dbReference>
<protein>
    <recommendedName>
        <fullName evidence="1">Glycosyltransferase 2-like domain-containing protein</fullName>
    </recommendedName>
</protein>
<reference evidence="2 3" key="1">
    <citation type="submission" date="2019-06" db="EMBL/GenBank/DDBJ databases">
        <title>Genomic Encyclopedia of Archaeal and Bacterial Type Strains, Phase II (KMG-II): from individual species to whole genera.</title>
        <authorList>
            <person name="Goeker M."/>
        </authorList>
    </citation>
    <scope>NUCLEOTIDE SEQUENCE [LARGE SCALE GENOMIC DNA]</scope>
    <source>
        <strain evidence="2 3">DSM 18423</strain>
    </source>
</reference>
<dbReference type="Proteomes" id="UP000320582">
    <property type="component" value="Unassembled WGS sequence"/>
</dbReference>
<dbReference type="PANTHER" id="PTHR43179:SF7">
    <property type="entry name" value="RHAMNOSYLTRANSFERASE WBBL"/>
    <property type="match status" value="1"/>
</dbReference>
<keyword evidence="3" id="KW-1185">Reference proteome</keyword>
<dbReference type="PANTHER" id="PTHR43179">
    <property type="entry name" value="RHAMNOSYLTRANSFERASE WBBL"/>
    <property type="match status" value="1"/>
</dbReference>
<gene>
    <name evidence="2" type="ORF">BD293_3564</name>
</gene>
<organism evidence="2 3">
    <name type="scientific">Roseinatronobacter monicus</name>
    <dbReference type="NCBI Taxonomy" id="393481"/>
    <lineage>
        <taxon>Bacteria</taxon>
        <taxon>Pseudomonadati</taxon>
        <taxon>Pseudomonadota</taxon>
        <taxon>Alphaproteobacteria</taxon>
        <taxon>Rhodobacterales</taxon>
        <taxon>Paracoccaceae</taxon>
        <taxon>Roseinatronobacter</taxon>
    </lineage>
</organism>
<comment type="caution">
    <text evidence="2">The sequence shown here is derived from an EMBL/GenBank/DDBJ whole genome shotgun (WGS) entry which is preliminary data.</text>
</comment>
<dbReference type="CDD" id="cd04186">
    <property type="entry name" value="GT_2_like_c"/>
    <property type="match status" value="1"/>
</dbReference>
<dbReference type="EMBL" id="VFPT01000001">
    <property type="protein sequence ID" value="TQM94874.1"/>
    <property type="molecule type" value="Genomic_DNA"/>
</dbReference>
<dbReference type="InterPro" id="IPR029044">
    <property type="entry name" value="Nucleotide-diphossugar_trans"/>
</dbReference>